<keyword evidence="2" id="KW-0472">Membrane</keyword>
<dbReference type="InterPro" id="IPR005754">
    <property type="entry name" value="Sortase"/>
</dbReference>
<keyword evidence="2" id="KW-0812">Transmembrane</keyword>
<dbReference type="STRING" id="79929.MTBMA_c03990"/>
<organism evidence="3 4">
    <name type="scientific">Methanothermobacter marburgensis (strain ATCC BAA-927 / DSM 2133 / JCM 14651 / NBRC 100331 / OCM 82 / Marburg)</name>
    <name type="common">Methanobacterium thermoautotrophicum</name>
    <dbReference type="NCBI Taxonomy" id="79929"/>
    <lineage>
        <taxon>Archaea</taxon>
        <taxon>Methanobacteriati</taxon>
        <taxon>Methanobacteriota</taxon>
        <taxon>Methanomada group</taxon>
        <taxon>Methanobacteria</taxon>
        <taxon>Methanobacteriales</taxon>
        <taxon>Methanobacteriaceae</taxon>
        <taxon>Methanothermobacter</taxon>
    </lineage>
</organism>
<dbReference type="SUPFAM" id="SSF63817">
    <property type="entry name" value="Sortase"/>
    <property type="match status" value="1"/>
</dbReference>
<dbReference type="KEGG" id="mmg:MTBMA_c03990"/>
<protein>
    <submittedName>
        <fullName evidence="3">Sortase related protein</fullName>
    </submittedName>
</protein>
<dbReference type="RefSeq" id="WP_013295227.1">
    <property type="nucleotide sequence ID" value="NC_014408.1"/>
</dbReference>
<sequence length="202" mass="22859">MRKNSIYAAIICLFFVSITSGIIIKAFEDYQTRKRSRVHLENYRNAPRDFFDPVPSGPNTVAGSRGPVIGKLIIPSIGVSCWIREDTVNAYESVYHYPESVMPGSAGDCGILGHRTTYSGPFRRIGALRRGDMVIIEDHLSSRRYVYVVTSNGDDIRWDYKVNPVRFAQNGEARLMLITCYPPGKKKAAWITHCKLVRKENI</sequence>
<evidence type="ECO:0000256" key="2">
    <source>
        <dbReference type="SAM" id="Phobius"/>
    </source>
</evidence>
<accession>D9PUV3</accession>
<keyword evidence="2" id="KW-1133">Transmembrane helix</keyword>
<dbReference type="AlphaFoldDB" id="D9PUV3"/>
<dbReference type="GeneID" id="9704105"/>
<dbReference type="CDD" id="cd05830">
    <property type="entry name" value="Sortase_E"/>
    <property type="match status" value="1"/>
</dbReference>
<dbReference type="Gene3D" id="2.40.260.10">
    <property type="entry name" value="Sortase"/>
    <property type="match status" value="1"/>
</dbReference>
<name>D9PUV3_METTM</name>
<dbReference type="InterPro" id="IPR042003">
    <property type="entry name" value="Sortase_E"/>
</dbReference>
<evidence type="ECO:0000313" key="4">
    <source>
        <dbReference type="Proteomes" id="UP000000345"/>
    </source>
</evidence>
<dbReference type="EMBL" id="CP001710">
    <property type="protein sequence ID" value="ADL58000.1"/>
    <property type="molecule type" value="Genomic_DNA"/>
</dbReference>
<proteinExistence type="predicted"/>
<reference evidence="3 4" key="2">
    <citation type="journal article" date="2010" name="J. Bacteriol.">
        <title>Complete genome sequence of Methanothermobacter marburgensis, a methanoarchaeon model organism.</title>
        <authorList>
            <person name="Liesegang H."/>
            <person name="Kaster A.K."/>
            <person name="Wiezer A."/>
            <person name="Goenrich M."/>
            <person name="Wollherr A."/>
            <person name="Seedorf H."/>
            <person name="Gottschalk G."/>
            <person name="Thauer R.K."/>
        </authorList>
    </citation>
    <scope>NUCLEOTIDE SEQUENCE [LARGE SCALE GENOMIC DNA]</scope>
    <source>
        <strain evidence="4">ATCC BAA-927 / DSM 2133 / JCM 14651 / NBRC 100331 / OCM 82 / Marburg</strain>
    </source>
</reference>
<dbReference type="GO" id="GO:0016787">
    <property type="term" value="F:hydrolase activity"/>
    <property type="evidence" value="ECO:0007669"/>
    <property type="project" value="UniProtKB-KW"/>
</dbReference>
<gene>
    <name evidence="3" type="ordered locus">MTBMA_c03990</name>
</gene>
<dbReference type="PaxDb" id="79929-MTBMA_c03990"/>
<dbReference type="InterPro" id="IPR023365">
    <property type="entry name" value="Sortase_dom-sf"/>
</dbReference>
<dbReference type="OrthoDB" id="80723at2157"/>
<evidence type="ECO:0000256" key="1">
    <source>
        <dbReference type="ARBA" id="ARBA00022801"/>
    </source>
</evidence>
<dbReference type="PATRIC" id="fig|79929.8.peg.388"/>
<dbReference type="Pfam" id="PF04203">
    <property type="entry name" value="Sortase"/>
    <property type="match status" value="1"/>
</dbReference>
<dbReference type="Proteomes" id="UP000000345">
    <property type="component" value="Chromosome"/>
</dbReference>
<feature type="transmembrane region" description="Helical" evidence="2">
    <location>
        <begin position="6"/>
        <end position="27"/>
    </location>
</feature>
<reference key="1">
    <citation type="submission" date="2009-08" db="EMBL/GenBank/DDBJ databases">
        <title>The genome sequence of Methanothermobacter marburgensis.</title>
        <authorList>
            <person name="Kaster A."/>
            <person name="Seedorf H."/>
            <person name="Goenrich M."/>
            <person name="Wiezer A."/>
            <person name="Liesegang H."/>
            <person name="Thauer R."/>
            <person name="Gottschalk G."/>
        </authorList>
    </citation>
    <scope>NUCLEOTIDE SEQUENCE</scope>
    <source>
        <strain>Marburg</strain>
    </source>
</reference>
<keyword evidence="4" id="KW-1185">Reference proteome</keyword>
<dbReference type="HOGENOM" id="CLU_1352136_0_0_2"/>
<keyword evidence="1" id="KW-0378">Hydrolase</keyword>
<evidence type="ECO:0000313" key="3">
    <source>
        <dbReference type="EMBL" id="ADL58000.1"/>
    </source>
</evidence>